<dbReference type="CDD" id="cd00712">
    <property type="entry name" value="AsnB"/>
    <property type="match status" value="1"/>
</dbReference>
<evidence type="ECO:0000256" key="6">
    <source>
        <dbReference type="ARBA" id="ARBA00022962"/>
    </source>
</evidence>
<feature type="binding site" evidence="9">
    <location>
        <position position="283"/>
    </location>
    <ligand>
        <name>ATP</name>
        <dbReference type="ChEBI" id="CHEBI:30616"/>
    </ligand>
</feature>
<dbReference type="CDD" id="cd01991">
    <property type="entry name" value="Asn_synthase_B_C"/>
    <property type="match status" value="1"/>
</dbReference>
<dbReference type="Gene3D" id="3.40.50.620">
    <property type="entry name" value="HUPs"/>
    <property type="match status" value="1"/>
</dbReference>
<dbReference type="EMBL" id="JAPZDC010000001">
    <property type="protein sequence ID" value="MDN5062709.1"/>
    <property type="molecule type" value="Genomic_DNA"/>
</dbReference>
<dbReference type="Pfam" id="PF00733">
    <property type="entry name" value="Asn_synthase"/>
    <property type="match status" value="1"/>
</dbReference>
<accession>A0AAW7PP96</accession>
<dbReference type="InterPro" id="IPR017932">
    <property type="entry name" value="GATase_2_dom"/>
</dbReference>
<evidence type="ECO:0000256" key="4">
    <source>
        <dbReference type="ARBA" id="ARBA00022741"/>
    </source>
</evidence>
<dbReference type="SUPFAM" id="SSF56235">
    <property type="entry name" value="N-terminal nucleophile aminohydrolases (Ntn hydrolases)"/>
    <property type="match status" value="1"/>
</dbReference>
<dbReference type="EC" id="6.3.5.4" evidence="3"/>
<dbReference type="PROSITE" id="PS51278">
    <property type="entry name" value="GATASE_TYPE_2"/>
    <property type="match status" value="1"/>
</dbReference>
<evidence type="ECO:0000256" key="3">
    <source>
        <dbReference type="ARBA" id="ARBA00012737"/>
    </source>
</evidence>
<dbReference type="Gene3D" id="3.60.20.10">
    <property type="entry name" value="Glutamine Phosphoribosylpyrophosphate, subunit 1, domain 1"/>
    <property type="match status" value="1"/>
</dbReference>
<feature type="site" description="Important for beta-aspartyl-AMP intermediate formation" evidence="10">
    <location>
        <position position="358"/>
    </location>
</feature>
<reference evidence="12" key="2">
    <citation type="journal article" date="2023" name="Microorganisms">
        <title>Genomic Characterization of Arcobacter butzleri Strains Isolated from Various Sources in Lithuania.</title>
        <authorList>
            <person name="Uljanovas D."/>
            <person name="Golz G."/>
            <person name="Fleischmann S."/>
            <person name="Kudirkiene E."/>
            <person name="Kasetiene N."/>
            <person name="Grineviciene A."/>
            <person name="Tamuleviciene E."/>
            <person name="Aksomaitiene J."/>
            <person name="Alter T."/>
            <person name="Malakauskas M."/>
        </authorList>
    </citation>
    <scope>NUCLEOTIDE SEQUENCE</scope>
    <source>
        <strain evidence="12">RCM39</strain>
    </source>
</reference>
<comment type="caution">
    <text evidence="12">The sequence shown here is derived from an EMBL/GenBank/DDBJ whole genome shotgun (WGS) entry which is preliminary data.</text>
</comment>
<evidence type="ECO:0000259" key="11">
    <source>
        <dbReference type="PROSITE" id="PS51278"/>
    </source>
</evidence>
<feature type="binding site" evidence="9">
    <location>
        <position position="97"/>
    </location>
    <ligand>
        <name>L-glutamine</name>
        <dbReference type="ChEBI" id="CHEBI:58359"/>
    </ligand>
</feature>
<dbReference type="GO" id="GO:0005524">
    <property type="term" value="F:ATP binding"/>
    <property type="evidence" value="ECO:0007669"/>
    <property type="project" value="UniProtKB-KW"/>
</dbReference>
<evidence type="ECO:0000256" key="2">
    <source>
        <dbReference type="ARBA" id="ARBA00005752"/>
    </source>
</evidence>
<evidence type="ECO:0000313" key="12">
    <source>
        <dbReference type="EMBL" id="MDN5062709.1"/>
    </source>
</evidence>
<dbReference type="NCBIfam" id="TIGR01536">
    <property type="entry name" value="asn_synth_AEB"/>
    <property type="match status" value="1"/>
</dbReference>
<comment type="similarity">
    <text evidence="2">Belongs to the asparagine synthetase family.</text>
</comment>
<dbReference type="PANTHER" id="PTHR43284:SF1">
    <property type="entry name" value="ASPARAGINE SYNTHETASE"/>
    <property type="match status" value="1"/>
</dbReference>
<dbReference type="AlphaFoldDB" id="A0AAW7PP96"/>
<evidence type="ECO:0000256" key="8">
    <source>
        <dbReference type="PIRSR" id="PIRSR001589-1"/>
    </source>
</evidence>
<sequence>MCSTLGYFNTKLPFDEIVKLNLSMKHRGADDSTVKEYTFKGKKLYFGHNRLSIQDLATHANQPMENEKFVIVFNGEIYNHLEIRRDLKYQNFKTSSDTETILWAFTQFGIEETISKFIGMFAIGLFDKIENKLYLIRDRVGIKPLYYTFQNDEFAFSSELKGFAEHLKSELSNKSLIQFMTLGYIPKNNSYYKNIFKLDAGHYLTFDGQNTDITKYWDLPTKKIDISYQDAVIETERLIRSSIKYRLLADVEIGSFLSGGVDSSLVSSIMQEESTKRIKTFSIGFEDREYDESIYAKEVAKYINSEHYEYKFGVNDVFNLLNIFDNHYDEPFGDASSLPMMLLSQKTKEQVSVALSGDGGDELFLGYDRYFLTNNYFNKFQKIPKILREIGSFVARNSNQDKLQKLSYPLKMLTQENLYSLLYTSIKPWELQNLFDKEFIKDSFGKVDLSLLDILEYSFDGNDLIDSLSRLDFKRYLVDDIMTKVDRASMAYTLEARVPLLDHRLLEFAYSLPTNLKLQNGAKSILKDILYTKVPKELIDRPKRGFSVPLKHWFRKELKDVAYEKIQSLDDRFNKKYLIKIFEEHQKGKNFEYVLWNILRLK</sequence>
<evidence type="ECO:0000256" key="9">
    <source>
        <dbReference type="PIRSR" id="PIRSR001589-2"/>
    </source>
</evidence>
<evidence type="ECO:0000256" key="1">
    <source>
        <dbReference type="ARBA" id="ARBA00005187"/>
    </source>
</evidence>
<gene>
    <name evidence="12" type="primary">asnB</name>
    <name evidence="12" type="ORF">O8C91_00725</name>
</gene>
<keyword evidence="12" id="KW-0436">Ligase</keyword>
<dbReference type="InterPro" id="IPR051786">
    <property type="entry name" value="ASN_synthetase/amidase"/>
</dbReference>
<protein>
    <recommendedName>
        <fullName evidence="3">asparagine synthase (glutamine-hydrolyzing)</fullName>
        <ecNumber evidence="3">6.3.5.4</ecNumber>
    </recommendedName>
</protein>
<keyword evidence="8" id="KW-0061">Asparagine biosynthesis</keyword>
<dbReference type="PIRSF" id="PIRSF001589">
    <property type="entry name" value="Asn_synthetase_glu-h"/>
    <property type="match status" value="1"/>
</dbReference>
<feature type="binding site" evidence="9">
    <location>
        <begin position="356"/>
        <end position="357"/>
    </location>
    <ligand>
        <name>ATP</name>
        <dbReference type="ChEBI" id="CHEBI:30616"/>
    </ligand>
</feature>
<dbReference type="GO" id="GO:0005829">
    <property type="term" value="C:cytosol"/>
    <property type="evidence" value="ECO:0007669"/>
    <property type="project" value="TreeGrafter"/>
</dbReference>
<evidence type="ECO:0000256" key="10">
    <source>
        <dbReference type="PIRSR" id="PIRSR001589-3"/>
    </source>
</evidence>
<evidence type="ECO:0000313" key="13">
    <source>
        <dbReference type="Proteomes" id="UP001171529"/>
    </source>
</evidence>
<keyword evidence="4 9" id="KW-0547">Nucleotide-binding</keyword>
<evidence type="ECO:0000256" key="5">
    <source>
        <dbReference type="ARBA" id="ARBA00022840"/>
    </source>
</evidence>
<keyword evidence="6 8" id="KW-0315">Glutamine amidotransferase</keyword>
<reference evidence="12" key="1">
    <citation type="submission" date="2022-12" db="EMBL/GenBank/DDBJ databases">
        <authorList>
            <person name="Uljanovas D."/>
        </authorList>
    </citation>
    <scope>NUCLEOTIDE SEQUENCE</scope>
    <source>
        <strain evidence="12">RCM39</strain>
    </source>
</reference>
<dbReference type="InterPro" id="IPR001962">
    <property type="entry name" value="Asn_synthase"/>
</dbReference>
<dbReference type="Pfam" id="PF13537">
    <property type="entry name" value="GATase_7"/>
    <property type="match status" value="1"/>
</dbReference>
<proteinExistence type="inferred from homology"/>
<evidence type="ECO:0000256" key="7">
    <source>
        <dbReference type="ARBA" id="ARBA00048741"/>
    </source>
</evidence>
<feature type="domain" description="Glutamine amidotransferase type-2" evidence="11">
    <location>
        <begin position="2"/>
        <end position="209"/>
    </location>
</feature>
<name>A0AAW7PP96_9BACT</name>
<dbReference type="PANTHER" id="PTHR43284">
    <property type="entry name" value="ASPARAGINE SYNTHETASE (GLUTAMINE-HYDROLYZING)"/>
    <property type="match status" value="1"/>
</dbReference>
<dbReference type="RefSeq" id="WP_301344658.1">
    <property type="nucleotide sequence ID" value="NZ_JAPZDB010000004.1"/>
</dbReference>
<dbReference type="InterPro" id="IPR033738">
    <property type="entry name" value="AsnB_N"/>
</dbReference>
<keyword evidence="5 9" id="KW-0067">ATP-binding</keyword>
<organism evidence="12 13">
    <name type="scientific">Aliarcobacter butzleri</name>
    <dbReference type="NCBI Taxonomy" id="28197"/>
    <lineage>
        <taxon>Bacteria</taxon>
        <taxon>Pseudomonadati</taxon>
        <taxon>Campylobacterota</taxon>
        <taxon>Epsilonproteobacteria</taxon>
        <taxon>Campylobacterales</taxon>
        <taxon>Arcobacteraceae</taxon>
        <taxon>Aliarcobacter</taxon>
    </lineage>
</organism>
<dbReference type="Proteomes" id="UP001171529">
    <property type="component" value="Unassembled WGS sequence"/>
</dbReference>
<dbReference type="InterPro" id="IPR029055">
    <property type="entry name" value="Ntn_hydrolases_N"/>
</dbReference>
<dbReference type="GO" id="GO:0004066">
    <property type="term" value="F:asparagine synthase (glutamine-hydrolyzing) activity"/>
    <property type="evidence" value="ECO:0007669"/>
    <property type="project" value="UniProtKB-EC"/>
</dbReference>
<dbReference type="InterPro" id="IPR006426">
    <property type="entry name" value="Asn_synth_AEB"/>
</dbReference>
<dbReference type="SUPFAM" id="SSF52402">
    <property type="entry name" value="Adenine nucleotide alpha hydrolases-like"/>
    <property type="match status" value="1"/>
</dbReference>
<comment type="catalytic activity">
    <reaction evidence="7">
        <text>L-aspartate + L-glutamine + ATP + H2O = L-asparagine + L-glutamate + AMP + diphosphate + H(+)</text>
        <dbReference type="Rhea" id="RHEA:12228"/>
        <dbReference type="ChEBI" id="CHEBI:15377"/>
        <dbReference type="ChEBI" id="CHEBI:15378"/>
        <dbReference type="ChEBI" id="CHEBI:29985"/>
        <dbReference type="ChEBI" id="CHEBI:29991"/>
        <dbReference type="ChEBI" id="CHEBI:30616"/>
        <dbReference type="ChEBI" id="CHEBI:33019"/>
        <dbReference type="ChEBI" id="CHEBI:58048"/>
        <dbReference type="ChEBI" id="CHEBI:58359"/>
        <dbReference type="ChEBI" id="CHEBI:456215"/>
        <dbReference type="EC" id="6.3.5.4"/>
    </reaction>
</comment>
<keyword evidence="8" id="KW-0028">Amino-acid biosynthesis</keyword>
<feature type="active site" description="For GATase activity" evidence="8">
    <location>
        <position position="2"/>
    </location>
</feature>
<dbReference type="GO" id="GO:0006529">
    <property type="term" value="P:asparagine biosynthetic process"/>
    <property type="evidence" value="ECO:0007669"/>
    <property type="project" value="UniProtKB-KW"/>
</dbReference>
<comment type="pathway">
    <text evidence="1">Amino-acid biosynthesis; L-asparagine biosynthesis; L-asparagine from L-aspartate (L-Gln route): step 1/1.</text>
</comment>
<dbReference type="InterPro" id="IPR014729">
    <property type="entry name" value="Rossmann-like_a/b/a_fold"/>
</dbReference>